<evidence type="ECO:0000313" key="2">
    <source>
        <dbReference type="Proteomes" id="UP001163603"/>
    </source>
</evidence>
<gene>
    <name evidence="1" type="ORF">Pint_12254</name>
</gene>
<dbReference type="Proteomes" id="UP001163603">
    <property type="component" value="Chromosome 12"/>
</dbReference>
<proteinExistence type="predicted"/>
<organism evidence="1 2">
    <name type="scientific">Pistacia integerrima</name>
    <dbReference type="NCBI Taxonomy" id="434235"/>
    <lineage>
        <taxon>Eukaryota</taxon>
        <taxon>Viridiplantae</taxon>
        <taxon>Streptophyta</taxon>
        <taxon>Embryophyta</taxon>
        <taxon>Tracheophyta</taxon>
        <taxon>Spermatophyta</taxon>
        <taxon>Magnoliopsida</taxon>
        <taxon>eudicotyledons</taxon>
        <taxon>Gunneridae</taxon>
        <taxon>Pentapetalae</taxon>
        <taxon>rosids</taxon>
        <taxon>malvids</taxon>
        <taxon>Sapindales</taxon>
        <taxon>Anacardiaceae</taxon>
        <taxon>Pistacia</taxon>
    </lineage>
</organism>
<dbReference type="EMBL" id="CM047747">
    <property type="protein sequence ID" value="KAJ0017266.1"/>
    <property type="molecule type" value="Genomic_DNA"/>
</dbReference>
<evidence type="ECO:0000313" key="1">
    <source>
        <dbReference type="EMBL" id="KAJ0017266.1"/>
    </source>
</evidence>
<keyword evidence="2" id="KW-1185">Reference proteome</keyword>
<protein>
    <submittedName>
        <fullName evidence="1">Uncharacterized protein</fullName>
    </submittedName>
</protein>
<name>A0ACC0XJE3_9ROSI</name>
<accession>A0ACC0XJE3</accession>
<reference evidence="2" key="1">
    <citation type="journal article" date="2023" name="G3 (Bethesda)">
        <title>Genome assembly and association tests identify interacting loci associated with vigor, precocity, and sex in interspecific pistachio rootstocks.</title>
        <authorList>
            <person name="Palmer W."/>
            <person name="Jacygrad E."/>
            <person name="Sagayaradj S."/>
            <person name="Cavanaugh K."/>
            <person name="Han R."/>
            <person name="Bertier L."/>
            <person name="Beede B."/>
            <person name="Kafkas S."/>
            <person name="Golino D."/>
            <person name="Preece J."/>
            <person name="Michelmore R."/>
        </authorList>
    </citation>
    <scope>NUCLEOTIDE SEQUENCE [LARGE SCALE GENOMIC DNA]</scope>
</reference>
<comment type="caution">
    <text evidence="1">The sequence shown here is derived from an EMBL/GenBank/DDBJ whole genome shotgun (WGS) entry which is preliminary data.</text>
</comment>
<sequence length="404" mass="45771">MGAAGSKLEKALGDQFPEGERYFGLENFGNTCYCNSVLQALYFCVPFREQLLEYYSNNKNVGDAEENLLTCLADLFTQISSQKKKTGVIAPKRFVQRLKKQNELFRSYMHQMLASTVEAVSKHFRVAGACGLVETLVGNSILYSNDDAHEFLNFLLNELVDILEKEAQAAKSDPETSSPPEKIANGPKNGHANGVRKEPLVTWVHKNFQGILTNETRCLRCETVTARDETFFDLSLDIEQNSSITSCLKNFSSTETLNAEDKFFCDKCCSLQEAQKRMKIKKPPHILVIHLKRFKYIEQLGRYKKLSYRVVFPLELKLSNTMEDSDIEYSLFAVVVHVGSGPNHGHYVSLVKSHNHWLFFDDENVEMIDESAVQTFFGSAQEYSSNTDHGYILFYESISASSKS</sequence>